<dbReference type="Gene3D" id="3.40.50.300">
    <property type="entry name" value="P-loop containing nucleotide triphosphate hydrolases"/>
    <property type="match status" value="1"/>
</dbReference>
<dbReference type="InterPro" id="IPR011703">
    <property type="entry name" value="ATPase_AAA-3"/>
</dbReference>
<dbReference type="Pfam" id="PF17863">
    <property type="entry name" value="AAA_lid_2"/>
    <property type="match status" value="1"/>
</dbReference>
<dbReference type="Gene3D" id="1.10.8.80">
    <property type="entry name" value="Magnesium chelatase subunit I, C-Terminal domain"/>
    <property type="match status" value="1"/>
</dbReference>
<dbReference type="InterPro" id="IPR027417">
    <property type="entry name" value="P-loop_NTPase"/>
</dbReference>
<dbReference type="Proteomes" id="UP000651977">
    <property type="component" value="Unassembled WGS sequence"/>
</dbReference>
<evidence type="ECO:0000259" key="2">
    <source>
        <dbReference type="Pfam" id="PF17863"/>
    </source>
</evidence>
<dbReference type="InterPro" id="IPR050764">
    <property type="entry name" value="CbbQ/NirQ/NorQ/GpvN"/>
</dbReference>
<dbReference type="InterPro" id="IPR041628">
    <property type="entry name" value="ChlI/MoxR_AAA_lid"/>
</dbReference>
<dbReference type="SUPFAM" id="SSF52540">
    <property type="entry name" value="P-loop containing nucleoside triphosphate hydrolases"/>
    <property type="match status" value="1"/>
</dbReference>
<evidence type="ECO:0000259" key="1">
    <source>
        <dbReference type="Pfam" id="PF07726"/>
    </source>
</evidence>
<dbReference type="Pfam" id="PF07726">
    <property type="entry name" value="AAA_3"/>
    <property type="match status" value="1"/>
</dbReference>
<protein>
    <submittedName>
        <fullName evidence="3">ATPase AAA</fullName>
    </submittedName>
</protein>
<reference evidence="4" key="1">
    <citation type="journal article" date="2019" name="Int. J. Syst. Evol. Microbiol.">
        <title>The Global Catalogue of Microorganisms (GCM) 10K type strain sequencing project: providing services to taxonomists for standard genome sequencing and annotation.</title>
        <authorList>
            <consortium name="The Broad Institute Genomics Platform"/>
            <consortium name="The Broad Institute Genome Sequencing Center for Infectious Disease"/>
            <person name="Wu L."/>
            <person name="Ma J."/>
        </authorList>
    </citation>
    <scope>NUCLEOTIDE SEQUENCE [LARGE SCALE GENOMIC DNA]</scope>
    <source>
        <strain evidence="4">CGMCC 1.10131</strain>
    </source>
</reference>
<dbReference type="EMBL" id="BMDY01000010">
    <property type="protein sequence ID" value="GGB06342.1"/>
    <property type="molecule type" value="Genomic_DNA"/>
</dbReference>
<organism evidence="3 4">
    <name type="scientific">Agarivorans gilvus</name>
    <dbReference type="NCBI Taxonomy" id="680279"/>
    <lineage>
        <taxon>Bacteria</taxon>
        <taxon>Pseudomonadati</taxon>
        <taxon>Pseudomonadota</taxon>
        <taxon>Gammaproteobacteria</taxon>
        <taxon>Alteromonadales</taxon>
        <taxon>Alteromonadaceae</taxon>
        <taxon>Agarivorans</taxon>
    </lineage>
</organism>
<dbReference type="PANTHER" id="PTHR42759:SF5">
    <property type="entry name" value="METHANOL DEHYDROGENASE REGULATOR"/>
    <property type="match status" value="1"/>
</dbReference>
<dbReference type="RefSeq" id="WP_055734982.1">
    <property type="nucleotide sequence ID" value="NZ_BMDY01000010.1"/>
</dbReference>
<keyword evidence="4" id="KW-1185">Reference proteome</keyword>
<feature type="domain" description="ATPase AAA-3" evidence="1">
    <location>
        <begin position="38"/>
        <end position="168"/>
    </location>
</feature>
<gene>
    <name evidence="3" type="ORF">GCM10007414_19550</name>
</gene>
<evidence type="ECO:0000313" key="4">
    <source>
        <dbReference type="Proteomes" id="UP000651977"/>
    </source>
</evidence>
<proteinExistence type="predicted"/>
<accession>A0ABQ1I2Y6</accession>
<sequence>MNQIDPRLQAVCQQLEQQLLGKTQAVRLALSCLLAGGHLLIEDLPGAGKTSLAKWLAAGFGMSFQRIQFTSDLLPADIIGVSVFEQDSQQFRFHPGPIFNHLVLADELNRASPRTQSALLEAMEEQQVSTDGQRYPLAAPFFVIATQNPREQLGTFDLPESQLDRFAMRLSIGFPDLDSEMAMLKRGSTESAPQSSLDMQDVLALQQQVQLLHCSDALLAYLLRLIHRSRELEGLNPLSPRCSLSLLSCAKAWAFLHHKGHVSPEDLQAVFVAVSAHRLGRGDSGEAYAKQILADVDPYQDLA</sequence>
<name>A0ABQ1I2Y6_9ALTE</name>
<feature type="domain" description="ChlI/MoxR AAA lid" evidence="2">
    <location>
        <begin position="238"/>
        <end position="283"/>
    </location>
</feature>
<dbReference type="CDD" id="cd00009">
    <property type="entry name" value="AAA"/>
    <property type="match status" value="1"/>
</dbReference>
<comment type="caution">
    <text evidence="3">The sequence shown here is derived from an EMBL/GenBank/DDBJ whole genome shotgun (WGS) entry which is preliminary data.</text>
</comment>
<evidence type="ECO:0000313" key="3">
    <source>
        <dbReference type="EMBL" id="GGB06342.1"/>
    </source>
</evidence>
<dbReference type="PIRSF" id="PIRSF002849">
    <property type="entry name" value="AAA_ATPase_chaperone_MoxR_prd"/>
    <property type="match status" value="1"/>
</dbReference>
<dbReference type="PANTHER" id="PTHR42759">
    <property type="entry name" value="MOXR FAMILY PROTEIN"/>
    <property type="match status" value="1"/>
</dbReference>